<dbReference type="PANTHER" id="PTHR42893">
    <property type="entry name" value="PROTEIN DETOXIFICATION 44, CHLOROPLASTIC-RELATED"/>
    <property type="match status" value="1"/>
</dbReference>
<sequence length="561" mass="59331">MDSAEHDRVSVDIQGSPEEETPAVAADPEADQPRNEGSAEGDIPSLPPTVPLRKTGLHVFFMDARHALKLDELGREIAQIAVPAAMALAADPLASLVDTAFIGRIGPVELAAVGVAISVFNQVSRVAIYPLVSVTTSFVAEELAACKLSAAGESEDDQDIERTSPATAQAGGSSPPGDLDGAAPSSTPGADRNQRNRARFGQQRKYFSSVSSALVVGGVLGLLQAILLIFAGKPFLNLMGVKSGSPMLIPARQYLTLRAIGSPAVLFSLAMQGVFRGFKNTKTPLYATVAGDVTNIVLDPIFIFVFHMGVSGAAMAHVISQYLISIILLWSLKQKVDILPPNIRDLKFGRFLKCGFLLLARVVAVTFCVTLAASMAAHHGTIPMAAFQICLQIWLTTSLLADGLAVAGQAILAGGFARGDHHKIIATTSRVLQLSVLLGSILSILIGIGMKFGSGVFTKDKNVLKLVHIAIPFVAGTQTINSLAFVFDGINYGASDYAYSAYSMVLVAIVSIACLFFLSASNGFIGIWVALTIYMCLRMFAGVFRMGAAKGPWVFLTKISC</sequence>
<dbReference type="EMBL" id="GDJX01020781">
    <property type="protein sequence ID" value="JAT47155.1"/>
    <property type="molecule type" value="Transcribed_RNA"/>
</dbReference>
<name>A0A1D1XKC6_9ARAE</name>
<feature type="transmembrane region" description="Helical" evidence="6">
    <location>
        <begin position="312"/>
        <end position="330"/>
    </location>
</feature>
<evidence type="ECO:0000256" key="2">
    <source>
        <dbReference type="ARBA" id="ARBA00010199"/>
    </source>
</evidence>
<accession>A0A1D1XKC6</accession>
<feature type="transmembrane region" description="Helical" evidence="6">
    <location>
        <begin position="393"/>
        <end position="413"/>
    </location>
</feature>
<feature type="transmembrane region" description="Helical" evidence="6">
    <location>
        <begin position="499"/>
        <end position="518"/>
    </location>
</feature>
<feature type="transmembrane region" description="Helical" evidence="6">
    <location>
        <begin position="466"/>
        <end position="487"/>
    </location>
</feature>
<dbReference type="GO" id="GO:0015297">
    <property type="term" value="F:antiporter activity"/>
    <property type="evidence" value="ECO:0007669"/>
    <property type="project" value="InterPro"/>
</dbReference>
<keyword evidence="3 6" id="KW-0812">Transmembrane</keyword>
<dbReference type="GO" id="GO:0042910">
    <property type="term" value="F:xenobiotic transmembrane transporter activity"/>
    <property type="evidence" value="ECO:0007669"/>
    <property type="project" value="InterPro"/>
</dbReference>
<feature type="region of interest" description="Disordered" evidence="7">
    <location>
        <begin position="1"/>
        <end position="48"/>
    </location>
</feature>
<dbReference type="PANTHER" id="PTHR42893:SF4">
    <property type="entry name" value="PROTEIN DETOXIFICATION 42"/>
    <property type="match status" value="1"/>
</dbReference>
<protein>
    <recommendedName>
        <fullName evidence="6">Protein DETOXIFICATION</fullName>
    </recommendedName>
    <alternativeName>
        <fullName evidence="6">Multidrug and toxic compound extrusion protein</fullName>
    </alternativeName>
</protein>
<dbReference type="NCBIfam" id="TIGR00797">
    <property type="entry name" value="matE"/>
    <property type="match status" value="1"/>
</dbReference>
<feature type="transmembrane region" description="Helical" evidence="6">
    <location>
        <begin position="206"/>
        <end position="231"/>
    </location>
</feature>
<keyword evidence="4 6" id="KW-1133">Transmembrane helix</keyword>
<dbReference type="InterPro" id="IPR044644">
    <property type="entry name" value="DinF-like"/>
</dbReference>
<dbReference type="GO" id="GO:0016020">
    <property type="term" value="C:membrane"/>
    <property type="evidence" value="ECO:0007669"/>
    <property type="project" value="UniProtKB-SubCell"/>
</dbReference>
<feature type="region of interest" description="Disordered" evidence="7">
    <location>
        <begin position="154"/>
        <end position="197"/>
    </location>
</feature>
<evidence type="ECO:0000256" key="3">
    <source>
        <dbReference type="ARBA" id="ARBA00022692"/>
    </source>
</evidence>
<comment type="similarity">
    <text evidence="2 6">Belongs to the multi antimicrobial extrusion (MATE) (TC 2.A.66.1) family.</text>
</comment>
<dbReference type="EMBL" id="GDJX01025175">
    <property type="protein sequence ID" value="JAT42761.1"/>
    <property type="molecule type" value="Transcribed_RNA"/>
</dbReference>
<dbReference type="InterPro" id="IPR002528">
    <property type="entry name" value="MATE_fam"/>
</dbReference>
<evidence type="ECO:0000256" key="7">
    <source>
        <dbReference type="SAM" id="MobiDB-lite"/>
    </source>
</evidence>
<evidence type="ECO:0000256" key="6">
    <source>
        <dbReference type="RuleBase" id="RU004914"/>
    </source>
</evidence>
<feature type="transmembrane region" description="Helical" evidence="6">
    <location>
        <begin position="283"/>
        <end position="306"/>
    </location>
</feature>
<evidence type="ECO:0000256" key="5">
    <source>
        <dbReference type="ARBA" id="ARBA00023136"/>
    </source>
</evidence>
<evidence type="ECO:0000313" key="9">
    <source>
        <dbReference type="EMBL" id="JAT47155.1"/>
    </source>
</evidence>
<feature type="compositionally biased region" description="Basic and acidic residues" evidence="7">
    <location>
        <begin position="1"/>
        <end position="10"/>
    </location>
</feature>
<reference evidence="8" key="1">
    <citation type="submission" date="2015-07" db="EMBL/GenBank/DDBJ databases">
        <title>Transcriptome Assembly of Anthurium amnicola.</title>
        <authorList>
            <person name="Suzuki J."/>
        </authorList>
    </citation>
    <scope>NUCLEOTIDE SEQUENCE</scope>
</reference>
<feature type="transmembrane region" description="Helical" evidence="6">
    <location>
        <begin position="351"/>
        <end position="373"/>
    </location>
</feature>
<evidence type="ECO:0000256" key="4">
    <source>
        <dbReference type="ARBA" id="ARBA00022989"/>
    </source>
</evidence>
<evidence type="ECO:0000313" key="8">
    <source>
        <dbReference type="EMBL" id="JAT42761.1"/>
    </source>
</evidence>
<evidence type="ECO:0000256" key="1">
    <source>
        <dbReference type="ARBA" id="ARBA00004141"/>
    </source>
</evidence>
<dbReference type="CDD" id="cd13136">
    <property type="entry name" value="MATE_DinF_like"/>
    <property type="match status" value="1"/>
</dbReference>
<gene>
    <name evidence="8" type="primary">MATE_11</name>
    <name evidence="9" type="synonym">MATE_4</name>
    <name evidence="8" type="ORF">g.122827</name>
    <name evidence="9" type="ORF">g.122830</name>
</gene>
<proteinExistence type="inferred from homology"/>
<feature type="transmembrane region" description="Helical" evidence="6">
    <location>
        <begin position="251"/>
        <end position="271"/>
    </location>
</feature>
<keyword evidence="5 6" id="KW-0472">Membrane</keyword>
<feature type="transmembrane region" description="Helical" evidence="6">
    <location>
        <begin position="434"/>
        <end position="454"/>
    </location>
</feature>
<comment type="subcellular location">
    <subcellularLocation>
        <location evidence="1">Membrane</location>
        <topology evidence="1">Multi-pass membrane protein</topology>
    </subcellularLocation>
</comment>
<organism evidence="8">
    <name type="scientific">Anthurium amnicola</name>
    <dbReference type="NCBI Taxonomy" id="1678845"/>
    <lineage>
        <taxon>Eukaryota</taxon>
        <taxon>Viridiplantae</taxon>
        <taxon>Streptophyta</taxon>
        <taxon>Embryophyta</taxon>
        <taxon>Tracheophyta</taxon>
        <taxon>Spermatophyta</taxon>
        <taxon>Magnoliopsida</taxon>
        <taxon>Liliopsida</taxon>
        <taxon>Araceae</taxon>
        <taxon>Pothoideae</taxon>
        <taxon>Potheae</taxon>
        <taxon>Anthurium</taxon>
    </lineage>
</organism>
<dbReference type="Pfam" id="PF01554">
    <property type="entry name" value="MatE"/>
    <property type="match status" value="2"/>
</dbReference>
<dbReference type="AlphaFoldDB" id="A0A1D1XKC6"/>
<feature type="transmembrane region" description="Helical" evidence="6">
    <location>
        <begin position="524"/>
        <end position="544"/>
    </location>
</feature>